<protein>
    <recommendedName>
        <fullName evidence="3">3-keto-disaccharide hydrolase domain-containing protein</fullName>
    </recommendedName>
</protein>
<sequence>MIADQTLVSNWHVQEDALVQTEFSHGERTILKGSLLEQFEFGATLRLSEHNEDTTPALGILAQYSEQEKLYVRLLKRQERWTLAVESMGIAPVVNRVISLPDTFNPTEWHTLHLVQDQAQTHIHLDGSEVLSITETARPAQPGLVTVNAAAAFSRVWQTEVSA</sequence>
<proteinExistence type="predicted"/>
<dbReference type="Gene3D" id="2.60.120.560">
    <property type="entry name" value="Exo-inulinase, domain 1"/>
    <property type="match status" value="1"/>
</dbReference>
<accession>A0ABQ3VC45</accession>
<dbReference type="Proteomes" id="UP000635565">
    <property type="component" value="Unassembled WGS sequence"/>
</dbReference>
<dbReference type="EMBL" id="BNJJ01000003">
    <property type="protein sequence ID" value="GHO83359.1"/>
    <property type="molecule type" value="Genomic_DNA"/>
</dbReference>
<keyword evidence="2" id="KW-1185">Reference proteome</keyword>
<evidence type="ECO:0008006" key="3">
    <source>
        <dbReference type="Google" id="ProtNLM"/>
    </source>
</evidence>
<name>A0ABQ3VC45_9CHLR</name>
<evidence type="ECO:0000313" key="2">
    <source>
        <dbReference type="Proteomes" id="UP000635565"/>
    </source>
</evidence>
<comment type="caution">
    <text evidence="1">The sequence shown here is derived from an EMBL/GenBank/DDBJ whole genome shotgun (WGS) entry which is preliminary data.</text>
</comment>
<reference evidence="1 2" key="1">
    <citation type="journal article" date="2021" name="Int. J. Syst. Evol. Microbiol.">
        <title>Reticulibacter mediterranei gen. nov., sp. nov., within the new family Reticulibacteraceae fam. nov., and Ktedonospora formicarum gen. nov., sp. nov., Ktedonobacter robiniae sp. nov., Dictyobacter formicarum sp. nov. and Dictyobacter arantiisoli sp. nov., belonging to the class Ktedonobacteria.</title>
        <authorList>
            <person name="Yabe S."/>
            <person name="Zheng Y."/>
            <person name="Wang C.M."/>
            <person name="Sakai Y."/>
            <person name="Abe K."/>
            <person name="Yokota A."/>
            <person name="Donadio S."/>
            <person name="Cavaletti L."/>
            <person name="Monciardini P."/>
        </authorList>
    </citation>
    <scope>NUCLEOTIDE SEQUENCE [LARGE SCALE GENOMIC DNA]</scope>
    <source>
        <strain evidence="1 2">SOSP1-9</strain>
    </source>
</reference>
<gene>
    <name evidence="1" type="ORF">KSZ_13650</name>
</gene>
<evidence type="ECO:0000313" key="1">
    <source>
        <dbReference type="EMBL" id="GHO83359.1"/>
    </source>
</evidence>
<dbReference type="RefSeq" id="WP_201361032.1">
    <property type="nucleotide sequence ID" value="NZ_BNJJ01000003.1"/>
</dbReference>
<organism evidence="1 2">
    <name type="scientific">Dictyobacter formicarum</name>
    <dbReference type="NCBI Taxonomy" id="2778368"/>
    <lineage>
        <taxon>Bacteria</taxon>
        <taxon>Bacillati</taxon>
        <taxon>Chloroflexota</taxon>
        <taxon>Ktedonobacteria</taxon>
        <taxon>Ktedonobacterales</taxon>
        <taxon>Dictyobacteraceae</taxon>
        <taxon>Dictyobacter</taxon>
    </lineage>
</organism>